<comment type="caution">
    <text evidence="2">The sequence shown here is derived from an EMBL/GenBank/DDBJ whole genome shotgun (WGS) entry which is preliminary data.</text>
</comment>
<gene>
    <name evidence="2" type="ORF">FYJ66_00630</name>
</gene>
<evidence type="ECO:0000313" key="2">
    <source>
        <dbReference type="EMBL" id="MST68119.1"/>
    </source>
</evidence>
<feature type="domain" description="Nitrogenase/oxidoreductase component 1" evidence="1">
    <location>
        <begin position="49"/>
        <end position="355"/>
    </location>
</feature>
<dbReference type="Pfam" id="PF00148">
    <property type="entry name" value="Oxidored_nitro"/>
    <property type="match status" value="1"/>
</dbReference>
<dbReference type="InterPro" id="IPR000510">
    <property type="entry name" value="Nase/OxRdtase_comp1"/>
</dbReference>
<name>A0A6A8M750_9FIRM</name>
<organism evidence="2">
    <name type="scientific">Baileyella intestinalis</name>
    <dbReference type="NCBI Taxonomy" id="2606709"/>
    <lineage>
        <taxon>Bacteria</taxon>
        <taxon>Bacillati</taxon>
        <taxon>Bacillota</taxon>
        <taxon>Clostridia</taxon>
        <taxon>Peptostreptococcales</taxon>
        <taxon>Anaerovoracaceae</taxon>
        <taxon>Baileyella</taxon>
    </lineage>
</organism>
<dbReference type="SUPFAM" id="SSF53807">
    <property type="entry name" value="Helical backbone' metal receptor"/>
    <property type="match status" value="1"/>
</dbReference>
<evidence type="ECO:0000259" key="1">
    <source>
        <dbReference type="Pfam" id="PF00148"/>
    </source>
</evidence>
<sequence length="445" mass="49978">MLVDLHNPDPSGAEIKVSQITEDEPFRDSLEYTCPSRGTWTITHTANLVPGAHQIYVGASACLRGVVLSAAEYEGLDRYSMVMIEERDILSGDMEELFIEGISDIIDKLPRRPTAVLGFTGCIHHFLATDVDYIYDTLNERYPDIDFIRCYMIPTMQKNEVTPEEFIRSQIYGGLRPGEQDPRSVNMIGSNTAITPNSDHMKLLTDNGYTVRDICKCITYPEYKEMNKGSLNIYSMPVAAYGAADLKKRLGQDNIYMPYTWNMDEIDEDMNKLACRLGISIKPGYLEGRRAQAEAALERAREKLDGAPVVIDMSSTTCFFSLTRLLLSHGFNVTMIYGDVVMPDDHGALKWLQENYPDLPLRATKNFKSRFFPRNAATLAGGRLLAIGQKAAYFSGTTHMVNMIENNGWYGYEAIIRLCGEMEDAMDREDDVKSIIQVKGFGCSA</sequence>
<dbReference type="EMBL" id="VUNB01000001">
    <property type="protein sequence ID" value="MST68119.1"/>
    <property type="molecule type" value="Genomic_DNA"/>
</dbReference>
<accession>A0A6A8M750</accession>
<proteinExistence type="predicted"/>
<dbReference type="AlphaFoldDB" id="A0A6A8M750"/>
<dbReference type="GO" id="GO:0016491">
    <property type="term" value="F:oxidoreductase activity"/>
    <property type="evidence" value="ECO:0007669"/>
    <property type="project" value="InterPro"/>
</dbReference>
<reference evidence="2" key="1">
    <citation type="submission" date="2019-09" db="EMBL/GenBank/DDBJ databases">
        <title>In-depth cultivation of the pig gut microbiome towards novel bacterial diversity and tailored functional studies.</title>
        <authorList>
            <person name="Wylensek D."/>
            <person name="Hitch T.C.A."/>
            <person name="Clavel T."/>
        </authorList>
    </citation>
    <scope>NUCLEOTIDE SEQUENCE</scope>
    <source>
        <strain evidence="2">RF-744-FAT-WT-3</strain>
    </source>
</reference>
<dbReference type="RefSeq" id="WP_154571595.1">
    <property type="nucleotide sequence ID" value="NZ_VUNB01000001.1"/>
</dbReference>
<protein>
    <submittedName>
        <fullName evidence="2">Nitrogenase</fullName>
    </submittedName>
</protein>